<name>A0A5C4MDC7_9ACTN</name>
<dbReference type="AlphaFoldDB" id="A0A5C4MDC7"/>
<protein>
    <submittedName>
        <fullName evidence="1">Uncharacterized protein</fullName>
    </submittedName>
</protein>
<sequence>MERPLLPYRLQQAKMLDERRGLQQRRSRSEMRCKLREPCVSRCFLQLAQRLLHHRRRPGQEVRKRRRPWCELEPPELRYEESVWALEDLRRVVVRECD</sequence>
<dbReference type="RefSeq" id="WP_139107206.1">
    <property type="nucleotide sequence ID" value="NZ_VDFR01000206.1"/>
</dbReference>
<proteinExistence type="predicted"/>
<comment type="caution">
    <text evidence="1">The sequence shown here is derived from an EMBL/GenBank/DDBJ whole genome shotgun (WGS) entry which is preliminary data.</text>
</comment>
<evidence type="ECO:0000313" key="2">
    <source>
        <dbReference type="Proteomes" id="UP000306740"/>
    </source>
</evidence>
<organism evidence="1 2">
    <name type="scientific">Mumia zhuanghuii</name>
    <dbReference type="NCBI Taxonomy" id="2585211"/>
    <lineage>
        <taxon>Bacteria</taxon>
        <taxon>Bacillati</taxon>
        <taxon>Actinomycetota</taxon>
        <taxon>Actinomycetes</taxon>
        <taxon>Propionibacteriales</taxon>
        <taxon>Nocardioidaceae</taxon>
        <taxon>Mumia</taxon>
    </lineage>
</organism>
<dbReference type="Proteomes" id="UP000306740">
    <property type="component" value="Unassembled WGS sequence"/>
</dbReference>
<reference evidence="1 2" key="1">
    <citation type="submission" date="2019-05" db="EMBL/GenBank/DDBJ databases">
        <title>Mumia sp. nov., isolated from the intestinal contents of plateau pika (Ochotona curzoniae) in the Qinghai-Tibet plateau of China.</title>
        <authorList>
            <person name="Tian Z."/>
        </authorList>
    </citation>
    <scope>NUCLEOTIDE SEQUENCE [LARGE SCALE GENOMIC DNA]</scope>
    <source>
        <strain evidence="2">527</strain>
    </source>
</reference>
<evidence type="ECO:0000313" key="1">
    <source>
        <dbReference type="EMBL" id="TNC31317.1"/>
    </source>
</evidence>
<gene>
    <name evidence="1" type="ORF">FHE65_32120</name>
</gene>
<dbReference type="EMBL" id="VDFR01000206">
    <property type="protein sequence ID" value="TNC31317.1"/>
    <property type="molecule type" value="Genomic_DNA"/>
</dbReference>
<accession>A0A5C4MDC7</accession>